<dbReference type="InterPro" id="IPR002197">
    <property type="entry name" value="HTH_Fis"/>
</dbReference>
<dbReference type="CDD" id="cd00009">
    <property type="entry name" value="AAA"/>
    <property type="match status" value="1"/>
</dbReference>
<dbReference type="InterPro" id="IPR002078">
    <property type="entry name" value="Sigma_54_int"/>
</dbReference>
<dbReference type="PANTHER" id="PTHR32071:SF113">
    <property type="entry name" value="ALGINATE BIOSYNTHESIS TRANSCRIPTIONAL REGULATORY PROTEIN ALGB"/>
    <property type="match status" value="1"/>
</dbReference>
<keyword evidence="2" id="KW-0067">ATP-binding</keyword>
<sequence>DAKATKKGLFEVADGGTIFLDEVGDMPLALQSKLLRFLEERTFRRVGGATELSVDIRIIAATNRNIEKAIEEKQFRSDLMFRLNVVPIFLPPLRERGDDIRLLADHFLTGFTTEFKKPITNVDEEVYRKLLAYSWPGNVRELRNVVERAVLLCKGETITAHDIVLGRPDSQEQAAGGFILPSEGTDFRELESSLIRQALARTNNNQTQAAKLLNLSRDAFRYRLEKLGLL</sequence>
<dbReference type="SUPFAM" id="SSF46689">
    <property type="entry name" value="Homeodomain-like"/>
    <property type="match status" value="1"/>
</dbReference>
<dbReference type="GO" id="GO:0006355">
    <property type="term" value="P:regulation of DNA-templated transcription"/>
    <property type="evidence" value="ECO:0007669"/>
    <property type="project" value="InterPro"/>
</dbReference>
<dbReference type="InterPro" id="IPR027417">
    <property type="entry name" value="P-loop_NTPase"/>
</dbReference>
<dbReference type="InterPro" id="IPR025944">
    <property type="entry name" value="Sigma_54_int_dom_CS"/>
</dbReference>
<feature type="domain" description="Sigma-54 factor interaction" evidence="6">
    <location>
        <begin position="1"/>
        <end position="151"/>
    </location>
</feature>
<dbReference type="InterPro" id="IPR058031">
    <property type="entry name" value="AAA_lid_NorR"/>
</dbReference>
<dbReference type="SUPFAM" id="SSF52540">
    <property type="entry name" value="P-loop containing nucleoside triphosphate hydrolases"/>
    <property type="match status" value="1"/>
</dbReference>
<evidence type="ECO:0000259" key="6">
    <source>
        <dbReference type="PROSITE" id="PS50045"/>
    </source>
</evidence>
<dbReference type="PROSITE" id="PS00688">
    <property type="entry name" value="SIGMA54_INTERACT_3"/>
    <property type="match status" value="1"/>
</dbReference>
<dbReference type="AlphaFoldDB" id="X0US40"/>
<dbReference type="Pfam" id="PF25601">
    <property type="entry name" value="AAA_lid_14"/>
    <property type="match status" value="1"/>
</dbReference>
<evidence type="ECO:0000256" key="5">
    <source>
        <dbReference type="ARBA" id="ARBA00023163"/>
    </source>
</evidence>
<keyword evidence="4" id="KW-0238">DNA-binding</keyword>
<dbReference type="InterPro" id="IPR025943">
    <property type="entry name" value="Sigma_54_int_dom_ATP-bd_2"/>
</dbReference>
<proteinExistence type="predicted"/>
<accession>X0US40</accession>
<keyword evidence="3" id="KW-0805">Transcription regulation</keyword>
<dbReference type="Gene3D" id="3.40.50.300">
    <property type="entry name" value="P-loop containing nucleotide triphosphate hydrolases"/>
    <property type="match status" value="1"/>
</dbReference>
<dbReference type="Gene3D" id="1.10.10.60">
    <property type="entry name" value="Homeodomain-like"/>
    <property type="match status" value="1"/>
</dbReference>
<keyword evidence="5" id="KW-0804">Transcription</keyword>
<reference evidence="7" key="1">
    <citation type="journal article" date="2014" name="Front. Microbiol.">
        <title>High frequency of phylogenetically diverse reductive dehalogenase-homologous genes in deep subseafloor sedimentary metagenomes.</title>
        <authorList>
            <person name="Kawai M."/>
            <person name="Futagami T."/>
            <person name="Toyoda A."/>
            <person name="Takaki Y."/>
            <person name="Nishi S."/>
            <person name="Hori S."/>
            <person name="Arai W."/>
            <person name="Tsubouchi T."/>
            <person name="Morono Y."/>
            <person name="Uchiyama I."/>
            <person name="Ito T."/>
            <person name="Fujiyama A."/>
            <person name="Inagaki F."/>
            <person name="Takami H."/>
        </authorList>
    </citation>
    <scope>NUCLEOTIDE SEQUENCE</scope>
    <source>
        <strain evidence="7">Expedition CK06-06</strain>
    </source>
</reference>
<evidence type="ECO:0000256" key="3">
    <source>
        <dbReference type="ARBA" id="ARBA00023015"/>
    </source>
</evidence>
<dbReference type="InterPro" id="IPR009057">
    <property type="entry name" value="Homeodomain-like_sf"/>
</dbReference>
<dbReference type="EMBL" id="BARS01027150">
    <property type="protein sequence ID" value="GAG08659.1"/>
    <property type="molecule type" value="Genomic_DNA"/>
</dbReference>
<name>X0US40_9ZZZZ</name>
<dbReference type="PRINTS" id="PR01590">
    <property type="entry name" value="HTHFIS"/>
</dbReference>
<protein>
    <recommendedName>
        <fullName evidence="6">Sigma-54 factor interaction domain-containing protein</fullName>
    </recommendedName>
</protein>
<organism evidence="7">
    <name type="scientific">marine sediment metagenome</name>
    <dbReference type="NCBI Taxonomy" id="412755"/>
    <lineage>
        <taxon>unclassified sequences</taxon>
        <taxon>metagenomes</taxon>
        <taxon>ecological metagenomes</taxon>
    </lineage>
</organism>
<evidence type="ECO:0000256" key="2">
    <source>
        <dbReference type="ARBA" id="ARBA00022840"/>
    </source>
</evidence>
<dbReference type="PROSITE" id="PS00676">
    <property type="entry name" value="SIGMA54_INTERACT_2"/>
    <property type="match status" value="1"/>
</dbReference>
<dbReference type="GO" id="GO:0005524">
    <property type="term" value="F:ATP binding"/>
    <property type="evidence" value="ECO:0007669"/>
    <property type="project" value="UniProtKB-KW"/>
</dbReference>
<evidence type="ECO:0000313" key="7">
    <source>
        <dbReference type="EMBL" id="GAG08659.1"/>
    </source>
</evidence>
<gene>
    <name evidence="7" type="ORF">S01H1_42677</name>
</gene>
<dbReference type="Pfam" id="PF00158">
    <property type="entry name" value="Sigma54_activat"/>
    <property type="match status" value="1"/>
</dbReference>
<dbReference type="Gene3D" id="1.10.8.60">
    <property type="match status" value="1"/>
</dbReference>
<feature type="non-terminal residue" evidence="7">
    <location>
        <position position="1"/>
    </location>
</feature>
<evidence type="ECO:0000256" key="4">
    <source>
        <dbReference type="ARBA" id="ARBA00023125"/>
    </source>
</evidence>
<keyword evidence="1" id="KW-0547">Nucleotide-binding</keyword>
<dbReference type="Pfam" id="PF02954">
    <property type="entry name" value="HTH_8"/>
    <property type="match status" value="1"/>
</dbReference>
<dbReference type="GO" id="GO:0043565">
    <property type="term" value="F:sequence-specific DNA binding"/>
    <property type="evidence" value="ECO:0007669"/>
    <property type="project" value="InterPro"/>
</dbReference>
<comment type="caution">
    <text evidence="7">The sequence shown here is derived from an EMBL/GenBank/DDBJ whole genome shotgun (WGS) entry which is preliminary data.</text>
</comment>
<dbReference type="PANTHER" id="PTHR32071">
    <property type="entry name" value="TRANSCRIPTIONAL REGULATORY PROTEIN"/>
    <property type="match status" value="1"/>
</dbReference>
<evidence type="ECO:0000256" key="1">
    <source>
        <dbReference type="ARBA" id="ARBA00022741"/>
    </source>
</evidence>
<dbReference type="PROSITE" id="PS50045">
    <property type="entry name" value="SIGMA54_INTERACT_4"/>
    <property type="match status" value="1"/>
</dbReference>